<feature type="compositionally biased region" description="Basic and acidic residues" evidence="1">
    <location>
        <begin position="122"/>
        <end position="133"/>
    </location>
</feature>
<reference evidence="2 3" key="1">
    <citation type="journal article" date="2019" name="Sci. Rep.">
        <title>Nanopore sequencing improves the draft genome of the human pathogenic amoeba Naegleria fowleri.</title>
        <authorList>
            <person name="Liechti N."/>
            <person name="Schurch N."/>
            <person name="Bruggmann R."/>
            <person name="Wittwer M."/>
        </authorList>
    </citation>
    <scope>NUCLEOTIDE SEQUENCE [LARGE SCALE GENOMIC DNA]</scope>
    <source>
        <strain evidence="2 3">ATCC 30894</strain>
    </source>
</reference>
<dbReference type="OrthoDB" id="10620989at2759"/>
<dbReference type="VEuPathDB" id="AmoebaDB:NF0008740"/>
<accession>A0A6A5BZA3</accession>
<evidence type="ECO:0000313" key="3">
    <source>
        <dbReference type="Proteomes" id="UP000444721"/>
    </source>
</evidence>
<dbReference type="EMBL" id="VFQX01000028">
    <property type="protein sequence ID" value="KAF0978900.1"/>
    <property type="molecule type" value="Genomic_DNA"/>
</dbReference>
<name>A0A6A5BZA3_NAEFO</name>
<organism evidence="2 3">
    <name type="scientific">Naegleria fowleri</name>
    <name type="common">Brain eating amoeba</name>
    <dbReference type="NCBI Taxonomy" id="5763"/>
    <lineage>
        <taxon>Eukaryota</taxon>
        <taxon>Discoba</taxon>
        <taxon>Heterolobosea</taxon>
        <taxon>Tetramitia</taxon>
        <taxon>Eutetramitia</taxon>
        <taxon>Vahlkampfiidae</taxon>
        <taxon>Naegleria</taxon>
    </lineage>
</organism>
<dbReference type="RefSeq" id="XP_044563613.1">
    <property type="nucleotide sequence ID" value="XM_044705113.1"/>
</dbReference>
<feature type="region of interest" description="Disordered" evidence="1">
    <location>
        <begin position="183"/>
        <end position="225"/>
    </location>
</feature>
<proteinExistence type="predicted"/>
<dbReference type="Proteomes" id="UP000444721">
    <property type="component" value="Unassembled WGS sequence"/>
</dbReference>
<feature type="compositionally biased region" description="Polar residues" evidence="1">
    <location>
        <begin position="194"/>
        <end position="205"/>
    </location>
</feature>
<dbReference type="GeneID" id="68109188"/>
<feature type="region of interest" description="Disordered" evidence="1">
    <location>
        <begin position="114"/>
        <end position="133"/>
    </location>
</feature>
<dbReference type="VEuPathDB" id="AmoebaDB:FDP41_001970"/>
<keyword evidence="3" id="KW-1185">Reference proteome</keyword>
<sequence length="276" mass="30420">MMQVSLERPCNNANATTTTHHHCALINSPSLNQSPQRLETSPPPSPQALEMIQSSSLTSGWSGFYEVLLHCLRSLRRMMFILISNSGSHETENPSTTTTSTLCHVNPFSLVVSSPSQSSSSPHEKSILMKDRPLPSSTCCSDHTIAFKIPSRATKQEEESPIHMQVESLSCCAQHSNSQNEWTRSSESCDLHTPRTTSPKMLETQSLPSSNASLGSTSSSPISSSFSSCEDLHTFLEYGRRQSLFEPGEYVSVMTEILDTENSKKQKQHSNGLQLQ</sequence>
<feature type="compositionally biased region" description="Polar residues" evidence="1">
    <location>
        <begin position="27"/>
        <end position="39"/>
    </location>
</feature>
<protein>
    <submittedName>
        <fullName evidence="2">Uncharacterized protein</fullName>
    </submittedName>
</protein>
<dbReference type="AlphaFoldDB" id="A0A6A5BZA3"/>
<evidence type="ECO:0000313" key="2">
    <source>
        <dbReference type="EMBL" id="KAF0978900.1"/>
    </source>
</evidence>
<evidence type="ECO:0000256" key="1">
    <source>
        <dbReference type="SAM" id="MobiDB-lite"/>
    </source>
</evidence>
<comment type="caution">
    <text evidence="2">The sequence shown here is derived from an EMBL/GenBank/DDBJ whole genome shotgun (WGS) entry which is preliminary data.</text>
</comment>
<feature type="compositionally biased region" description="Low complexity" evidence="1">
    <location>
        <begin position="206"/>
        <end position="225"/>
    </location>
</feature>
<feature type="region of interest" description="Disordered" evidence="1">
    <location>
        <begin position="26"/>
        <end position="47"/>
    </location>
</feature>
<gene>
    <name evidence="2" type="ORF">FDP41_001970</name>
</gene>